<sequence>NNVPQLGLSYHFVLHLTFAVTGYHLSYLRIREVQRQLYKSLAECHVSITLTELSKPLSKSDSGICGRLYVSSAPVCYCIFATGSIGPEDLLFCYSTDEKCIGCR</sequence>
<evidence type="ECO:0000313" key="2">
    <source>
        <dbReference type="EMBL" id="PTB43735.1"/>
    </source>
</evidence>
<reference evidence="2 3" key="1">
    <citation type="submission" date="2016-07" db="EMBL/GenBank/DDBJ databases">
        <title>Multiple horizontal gene transfer events from other fungi enriched the ability of initially mycotrophic Trichoderma (Ascomycota) to feed on dead plant biomass.</title>
        <authorList>
            <consortium name="DOE Joint Genome Institute"/>
            <person name="Aerts A."/>
            <person name="Atanasova L."/>
            <person name="Chenthamara K."/>
            <person name="Zhang J."/>
            <person name="Grujic M."/>
            <person name="Henrissat B."/>
            <person name="Kuo A."/>
            <person name="Salamov A."/>
            <person name="Lipzen A."/>
            <person name="Labutti K."/>
            <person name="Barry K."/>
            <person name="Miao Y."/>
            <person name="Rahimi M.J."/>
            <person name="Shen Q."/>
            <person name="Grigoriev I.V."/>
            <person name="Kubicek C.P."/>
            <person name="Druzhinina I.S."/>
        </authorList>
    </citation>
    <scope>NUCLEOTIDE SEQUENCE [LARGE SCALE GENOMIC DNA]</scope>
    <source>
        <strain evidence="2 3">CBS 433.97</strain>
    </source>
</reference>
<evidence type="ECO:0000256" key="1">
    <source>
        <dbReference type="SAM" id="Phobius"/>
    </source>
</evidence>
<accession>A0A2T3ZG05</accession>
<gene>
    <name evidence="2" type="ORF">M441DRAFT_134122</name>
</gene>
<feature type="transmembrane region" description="Helical" evidence="1">
    <location>
        <begin position="12"/>
        <end position="30"/>
    </location>
</feature>
<evidence type="ECO:0000313" key="3">
    <source>
        <dbReference type="Proteomes" id="UP000240493"/>
    </source>
</evidence>
<keyword evidence="1" id="KW-0812">Transmembrane</keyword>
<dbReference type="Proteomes" id="UP000240493">
    <property type="component" value="Unassembled WGS sequence"/>
</dbReference>
<feature type="non-terminal residue" evidence="2">
    <location>
        <position position="1"/>
    </location>
</feature>
<dbReference type="AlphaFoldDB" id="A0A2T3ZG05"/>
<keyword evidence="1" id="KW-1133">Transmembrane helix</keyword>
<name>A0A2T3ZG05_TRIA4</name>
<proteinExistence type="predicted"/>
<dbReference type="EMBL" id="KZ679259">
    <property type="protein sequence ID" value="PTB43735.1"/>
    <property type="molecule type" value="Genomic_DNA"/>
</dbReference>
<keyword evidence="1" id="KW-0472">Membrane</keyword>
<dbReference type="STRING" id="1042311.A0A2T3ZG05"/>
<protein>
    <submittedName>
        <fullName evidence="2">Uncharacterized protein</fullName>
    </submittedName>
</protein>
<dbReference type="OrthoDB" id="416217at2759"/>
<organism evidence="2 3">
    <name type="scientific">Trichoderma asperellum (strain ATCC 204424 / CBS 433.97 / NBRC 101777)</name>
    <dbReference type="NCBI Taxonomy" id="1042311"/>
    <lineage>
        <taxon>Eukaryota</taxon>
        <taxon>Fungi</taxon>
        <taxon>Dikarya</taxon>
        <taxon>Ascomycota</taxon>
        <taxon>Pezizomycotina</taxon>
        <taxon>Sordariomycetes</taxon>
        <taxon>Hypocreomycetidae</taxon>
        <taxon>Hypocreales</taxon>
        <taxon>Hypocreaceae</taxon>
        <taxon>Trichoderma</taxon>
    </lineage>
</organism>
<keyword evidence="3" id="KW-1185">Reference proteome</keyword>